<reference evidence="2 3" key="1">
    <citation type="submission" date="2019-02" db="EMBL/GenBank/DDBJ databases">
        <title>Deep-cultivation of Planctomycetes and their phenomic and genomic characterization uncovers novel biology.</title>
        <authorList>
            <person name="Wiegand S."/>
            <person name="Jogler M."/>
            <person name="Boedeker C."/>
            <person name="Pinto D."/>
            <person name="Vollmers J."/>
            <person name="Rivas-Marin E."/>
            <person name="Kohn T."/>
            <person name="Peeters S.H."/>
            <person name="Heuer A."/>
            <person name="Rast P."/>
            <person name="Oberbeckmann S."/>
            <person name="Bunk B."/>
            <person name="Jeske O."/>
            <person name="Meyerdierks A."/>
            <person name="Storesund J.E."/>
            <person name="Kallscheuer N."/>
            <person name="Luecker S."/>
            <person name="Lage O.M."/>
            <person name="Pohl T."/>
            <person name="Merkel B.J."/>
            <person name="Hornburger P."/>
            <person name="Mueller R.-W."/>
            <person name="Bruemmer F."/>
            <person name="Labrenz M."/>
            <person name="Spormann A.M."/>
            <person name="Op den Camp H."/>
            <person name="Overmann J."/>
            <person name="Amann R."/>
            <person name="Jetten M.S.M."/>
            <person name="Mascher T."/>
            <person name="Medema M.H."/>
            <person name="Devos D.P."/>
            <person name="Kaster A.-K."/>
            <person name="Ovreas L."/>
            <person name="Rohde M."/>
            <person name="Galperin M.Y."/>
            <person name="Jogler C."/>
        </authorList>
    </citation>
    <scope>NUCLEOTIDE SEQUENCE [LARGE SCALE GENOMIC DNA]</scope>
    <source>
        <strain evidence="2 3">Pla175</strain>
    </source>
</reference>
<accession>A0A518DJ96</accession>
<sequence precursor="true">MNARTTKKNRLVGVAAPLVLGALGVLSGCQSDYSGQTLPSPYYLTDDVQYFAPAPSEFKLSREAAAMKEQKEAYESSRQPCCP</sequence>
<keyword evidence="1" id="KW-0732">Signal</keyword>
<dbReference type="PROSITE" id="PS51257">
    <property type="entry name" value="PROKAR_LIPOPROTEIN"/>
    <property type="match status" value="1"/>
</dbReference>
<protein>
    <submittedName>
        <fullName evidence="2">Uncharacterized protein</fullName>
    </submittedName>
</protein>
<feature type="signal peptide" evidence="1">
    <location>
        <begin position="1"/>
        <end position="27"/>
    </location>
</feature>
<keyword evidence="3" id="KW-1185">Reference proteome</keyword>
<evidence type="ECO:0000256" key="1">
    <source>
        <dbReference type="SAM" id="SignalP"/>
    </source>
</evidence>
<proteinExistence type="predicted"/>
<dbReference type="RefSeq" id="WP_145291688.1">
    <property type="nucleotide sequence ID" value="NZ_CP036291.1"/>
</dbReference>
<organism evidence="2 3">
    <name type="scientific">Pirellulimonas nuda</name>
    <dbReference type="NCBI Taxonomy" id="2528009"/>
    <lineage>
        <taxon>Bacteria</taxon>
        <taxon>Pseudomonadati</taxon>
        <taxon>Planctomycetota</taxon>
        <taxon>Planctomycetia</taxon>
        <taxon>Pirellulales</taxon>
        <taxon>Lacipirellulaceae</taxon>
        <taxon>Pirellulimonas</taxon>
    </lineage>
</organism>
<dbReference type="EMBL" id="CP036291">
    <property type="protein sequence ID" value="QDU91512.1"/>
    <property type="molecule type" value="Genomic_DNA"/>
</dbReference>
<dbReference type="AlphaFoldDB" id="A0A518DJ96"/>
<evidence type="ECO:0000313" key="3">
    <source>
        <dbReference type="Proteomes" id="UP000317429"/>
    </source>
</evidence>
<evidence type="ECO:0000313" key="2">
    <source>
        <dbReference type="EMBL" id="QDU91512.1"/>
    </source>
</evidence>
<gene>
    <name evidence="2" type="ORF">Pla175_49410</name>
</gene>
<dbReference type="OrthoDB" id="292253at2"/>
<name>A0A518DJ96_9BACT</name>
<dbReference type="KEGG" id="pnd:Pla175_49410"/>
<feature type="chain" id="PRO_5022005037" evidence="1">
    <location>
        <begin position="28"/>
        <end position="83"/>
    </location>
</feature>
<dbReference type="Proteomes" id="UP000317429">
    <property type="component" value="Chromosome"/>
</dbReference>